<feature type="compositionally biased region" description="Pro residues" evidence="1">
    <location>
        <begin position="130"/>
        <end position="139"/>
    </location>
</feature>
<dbReference type="InterPro" id="IPR043129">
    <property type="entry name" value="ATPase_NBD"/>
</dbReference>
<organism evidence="3 4">
    <name type="scientific">Candidatus Uhrbacteria bacterium RIFCSPLOWO2_02_FULL_49_11</name>
    <dbReference type="NCBI Taxonomy" id="1802409"/>
    <lineage>
        <taxon>Bacteria</taxon>
        <taxon>Candidatus Uhriibacteriota</taxon>
    </lineage>
</organism>
<dbReference type="Pfam" id="PF11104">
    <property type="entry name" value="PilM_2"/>
    <property type="match status" value="2"/>
</dbReference>
<dbReference type="SUPFAM" id="SSF53067">
    <property type="entry name" value="Actin-like ATPase domain"/>
    <property type="match status" value="2"/>
</dbReference>
<feature type="region of interest" description="Disordered" evidence="1">
    <location>
        <begin position="130"/>
        <end position="162"/>
    </location>
</feature>
<accession>A0A1F7VB40</accession>
<gene>
    <name evidence="3" type="ORF">A3I42_03340</name>
</gene>
<evidence type="ECO:0000256" key="1">
    <source>
        <dbReference type="SAM" id="MobiDB-lite"/>
    </source>
</evidence>
<proteinExistence type="predicted"/>
<sequence length="376" mass="40802">MGLFANNEHYLGVDISSTNIKAVELRNERGRARLITYGFVEQSTDLVKASSEEMKKQVISLLQAVLEKAKTTTKKTVAALPNYSVFSSIMSLPQMSQKDLTQAVQWEAKKIVPLPIDEMIIDWKVLPEGSRPPAPPPFQSPSAPKASVPPEGDAAPSPRLEEKQGNARILLTAAPKNLVERYVALFKAAGLELTGLETESFALERSLVGNDPNPIMIVDIGALTSNIIVAEKGIPLLNRSVDVGGASITKMIAGSLGVDTMRAEQFKRDIGFTSQGDGGILKTIESSINPIINELKYCFDLYRSQEGIGHVSKIILTGGSAFLPGLSDYLSRLLSIKVFVGDPWARVIYPTELRPALEELGPRFSVAIGLAMREIS</sequence>
<dbReference type="PIRSF" id="PIRSF019169">
    <property type="entry name" value="PilM"/>
    <property type="match status" value="1"/>
</dbReference>
<dbReference type="InterPro" id="IPR050696">
    <property type="entry name" value="FtsA/MreB"/>
</dbReference>
<protein>
    <recommendedName>
        <fullName evidence="2">SHS2 domain-containing protein</fullName>
    </recommendedName>
</protein>
<comment type="caution">
    <text evidence="3">The sequence shown here is derived from an EMBL/GenBank/DDBJ whole genome shotgun (WGS) entry which is preliminary data.</text>
</comment>
<dbReference type="SMART" id="SM00842">
    <property type="entry name" value="FtsA"/>
    <property type="match status" value="1"/>
</dbReference>
<feature type="domain" description="SHS2" evidence="2">
    <location>
        <begin position="10"/>
        <end position="207"/>
    </location>
</feature>
<evidence type="ECO:0000313" key="4">
    <source>
        <dbReference type="Proteomes" id="UP000178264"/>
    </source>
</evidence>
<dbReference type="PANTHER" id="PTHR32432:SF3">
    <property type="entry name" value="ETHANOLAMINE UTILIZATION PROTEIN EUTJ"/>
    <property type="match status" value="1"/>
</dbReference>
<name>A0A1F7VB40_9BACT</name>
<dbReference type="EMBL" id="MGER01000062">
    <property type="protein sequence ID" value="OGL87716.1"/>
    <property type="molecule type" value="Genomic_DNA"/>
</dbReference>
<evidence type="ECO:0000313" key="3">
    <source>
        <dbReference type="EMBL" id="OGL87716.1"/>
    </source>
</evidence>
<dbReference type="Gene3D" id="3.30.420.40">
    <property type="match status" value="2"/>
</dbReference>
<dbReference type="InterPro" id="IPR005883">
    <property type="entry name" value="PilM"/>
</dbReference>
<dbReference type="InterPro" id="IPR003494">
    <property type="entry name" value="SHS2_FtsA"/>
</dbReference>
<dbReference type="AlphaFoldDB" id="A0A1F7VB40"/>
<reference evidence="3 4" key="1">
    <citation type="journal article" date="2016" name="Nat. Commun.">
        <title>Thousands of microbial genomes shed light on interconnected biogeochemical processes in an aquifer system.</title>
        <authorList>
            <person name="Anantharaman K."/>
            <person name="Brown C.T."/>
            <person name="Hug L.A."/>
            <person name="Sharon I."/>
            <person name="Castelle C.J."/>
            <person name="Probst A.J."/>
            <person name="Thomas B.C."/>
            <person name="Singh A."/>
            <person name="Wilkins M.J."/>
            <person name="Karaoz U."/>
            <person name="Brodie E.L."/>
            <person name="Williams K.H."/>
            <person name="Hubbard S.S."/>
            <person name="Banfield J.F."/>
        </authorList>
    </citation>
    <scope>NUCLEOTIDE SEQUENCE [LARGE SCALE GENOMIC DNA]</scope>
</reference>
<dbReference type="CDD" id="cd24049">
    <property type="entry name" value="ASKHA_NBD_PilM"/>
    <property type="match status" value="1"/>
</dbReference>
<dbReference type="Gene3D" id="3.30.1490.300">
    <property type="match status" value="1"/>
</dbReference>
<evidence type="ECO:0000259" key="2">
    <source>
        <dbReference type="SMART" id="SM00842"/>
    </source>
</evidence>
<dbReference type="Proteomes" id="UP000178264">
    <property type="component" value="Unassembled WGS sequence"/>
</dbReference>
<dbReference type="GO" id="GO:0051301">
    <property type="term" value="P:cell division"/>
    <property type="evidence" value="ECO:0007669"/>
    <property type="project" value="InterPro"/>
</dbReference>
<dbReference type="PANTHER" id="PTHR32432">
    <property type="entry name" value="CELL DIVISION PROTEIN FTSA-RELATED"/>
    <property type="match status" value="1"/>
</dbReference>